<dbReference type="InterPro" id="IPR027417">
    <property type="entry name" value="P-loop_NTPase"/>
</dbReference>
<accession>A0A9P7W0Z9</accession>
<dbReference type="GO" id="GO:0000400">
    <property type="term" value="F:four-way junction DNA binding"/>
    <property type="evidence" value="ECO:0007669"/>
    <property type="project" value="TreeGrafter"/>
</dbReference>
<protein>
    <recommendedName>
        <fullName evidence="3">DNA recombination and repair protein Rad51-like C-terminal domain-containing protein</fullName>
    </recommendedName>
</protein>
<evidence type="ECO:0008006" key="3">
    <source>
        <dbReference type="Google" id="ProtNLM"/>
    </source>
</evidence>
<gene>
    <name evidence="1" type="ORF">BT62DRAFT_927702</name>
</gene>
<dbReference type="GO" id="GO:0033063">
    <property type="term" value="C:Rad51B-Rad51C-Rad51D-XRCC2 complex"/>
    <property type="evidence" value="ECO:0007669"/>
    <property type="project" value="InterPro"/>
</dbReference>
<sequence length="320" mass="35719">MASTILDQIPCETLEALLSSVRPCQRSVQAPESLFKPGDVLELQGPSASGKSHFLWYIIIRCILPTSHDGWAKAAVLFDTDSTFDVRRFRTILSSHLCKLGVPAVSVGPLMQTAMSNFHVFRPGSSMQLAASLANLPSYHASSLSASEIGLVAVDSMSTFYWPDRFGVELLRSCMKQYEPSRSIYPLHNIAAVLERFRVSHNALIILTNWGLNLESTATSTSPFYKQHLYPFPSNFTTEDRPSMAKFSPHLPLTSPLSLTAHITFAPARLRQTDPLSTDHKTESFAEIECICRFLDRAQCRFRIKVTSDDVFVDMNPLML</sequence>
<dbReference type="CDD" id="cd19490">
    <property type="entry name" value="XRCC2"/>
    <property type="match status" value="1"/>
</dbReference>
<dbReference type="InterPro" id="IPR030547">
    <property type="entry name" value="XRCC2"/>
</dbReference>
<dbReference type="PANTHER" id="PTHR46644:SF2">
    <property type="entry name" value="DNA REPAIR PROTEIN XRCC2"/>
    <property type="match status" value="1"/>
</dbReference>
<dbReference type="Gene3D" id="3.40.50.300">
    <property type="entry name" value="P-loop containing nucleotide triphosphate hydrolases"/>
    <property type="match status" value="1"/>
</dbReference>
<dbReference type="GeneID" id="66107622"/>
<evidence type="ECO:0000313" key="2">
    <source>
        <dbReference type="Proteomes" id="UP000812287"/>
    </source>
</evidence>
<reference evidence="1" key="1">
    <citation type="submission" date="2020-11" db="EMBL/GenBank/DDBJ databases">
        <title>Adaptations for nitrogen fixation in a non-lichenized fungal sporocarp promotes dispersal by wood-feeding termites.</title>
        <authorList>
            <consortium name="DOE Joint Genome Institute"/>
            <person name="Koch R.A."/>
            <person name="Yoon G."/>
            <person name="Arayal U."/>
            <person name="Lail K."/>
            <person name="Amirebrahimi M."/>
            <person name="Labutti K."/>
            <person name="Lipzen A."/>
            <person name="Riley R."/>
            <person name="Barry K."/>
            <person name="Henrissat B."/>
            <person name="Grigoriev I.V."/>
            <person name="Herr J.R."/>
            <person name="Aime M.C."/>
        </authorList>
    </citation>
    <scope>NUCLEOTIDE SEQUENCE</scope>
    <source>
        <strain evidence="1">MCA 3950</strain>
    </source>
</reference>
<dbReference type="GO" id="GO:0000724">
    <property type="term" value="P:double-strand break repair via homologous recombination"/>
    <property type="evidence" value="ECO:0007669"/>
    <property type="project" value="InterPro"/>
</dbReference>
<dbReference type="SUPFAM" id="SSF52540">
    <property type="entry name" value="P-loop containing nucleoside triphosphate hydrolases"/>
    <property type="match status" value="1"/>
</dbReference>
<dbReference type="PANTHER" id="PTHR46644">
    <property type="entry name" value="DNA REPAIR PROTEIN XRCC2"/>
    <property type="match status" value="1"/>
</dbReference>
<name>A0A9P7W0Z9_9AGAR</name>
<keyword evidence="2" id="KW-1185">Reference proteome</keyword>
<organism evidence="1 2">
    <name type="scientific">Guyanagaster necrorhizus</name>
    <dbReference type="NCBI Taxonomy" id="856835"/>
    <lineage>
        <taxon>Eukaryota</taxon>
        <taxon>Fungi</taxon>
        <taxon>Dikarya</taxon>
        <taxon>Basidiomycota</taxon>
        <taxon>Agaricomycotina</taxon>
        <taxon>Agaricomycetes</taxon>
        <taxon>Agaricomycetidae</taxon>
        <taxon>Agaricales</taxon>
        <taxon>Marasmiineae</taxon>
        <taxon>Physalacriaceae</taxon>
        <taxon>Guyanagaster</taxon>
    </lineage>
</organism>
<dbReference type="GO" id="GO:0042148">
    <property type="term" value="P:DNA strand invasion"/>
    <property type="evidence" value="ECO:0007669"/>
    <property type="project" value="TreeGrafter"/>
</dbReference>
<dbReference type="GO" id="GO:0005815">
    <property type="term" value="C:microtubule organizing center"/>
    <property type="evidence" value="ECO:0007669"/>
    <property type="project" value="TreeGrafter"/>
</dbReference>
<dbReference type="GO" id="GO:0005657">
    <property type="term" value="C:replication fork"/>
    <property type="evidence" value="ECO:0007669"/>
    <property type="project" value="InterPro"/>
</dbReference>
<comment type="caution">
    <text evidence="1">The sequence shown here is derived from an EMBL/GenBank/DDBJ whole genome shotgun (WGS) entry which is preliminary data.</text>
</comment>
<evidence type="ECO:0000313" key="1">
    <source>
        <dbReference type="EMBL" id="KAG7450400.1"/>
    </source>
</evidence>
<dbReference type="RefSeq" id="XP_043043900.1">
    <property type="nucleotide sequence ID" value="XM_043185325.1"/>
</dbReference>
<dbReference type="AlphaFoldDB" id="A0A9P7W0Z9"/>
<dbReference type="EMBL" id="MU250526">
    <property type="protein sequence ID" value="KAG7450400.1"/>
    <property type="molecule type" value="Genomic_DNA"/>
</dbReference>
<dbReference type="Proteomes" id="UP000812287">
    <property type="component" value="Unassembled WGS sequence"/>
</dbReference>
<proteinExistence type="predicted"/>
<dbReference type="OrthoDB" id="420422at2759"/>